<comment type="caution">
    <text evidence="1">The sequence shown here is derived from an EMBL/GenBank/DDBJ whole genome shotgun (WGS) entry which is preliminary data.</text>
</comment>
<organism evidence="1">
    <name type="scientific">marine sediment metagenome</name>
    <dbReference type="NCBI Taxonomy" id="412755"/>
    <lineage>
        <taxon>unclassified sequences</taxon>
        <taxon>metagenomes</taxon>
        <taxon>ecological metagenomes</taxon>
    </lineage>
</organism>
<accession>X1CG85</accession>
<reference evidence="1" key="1">
    <citation type="journal article" date="2014" name="Front. Microbiol.">
        <title>High frequency of phylogenetically diverse reductive dehalogenase-homologous genes in deep subseafloor sedimentary metagenomes.</title>
        <authorList>
            <person name="Kawai M."/>
            <person name="Futagami T."/>
            <person name="Toyoda A."/>
            <person name="Takaki Y."/>
            <person name="Nishi S."/>
            <person name="Hori S."/>
            <person name="Arai W."/>
            <person name="Tsubouchi T."/>
            <person name="Morono Y."/>
            <person name="Uchiyama I."/>
            <person name="Ito T."/>
            <person name="Fujiyama A."/>
            <person name="Inagaki F."/>
            <person name="Takami H."/>
        </authorList>
    </citation>
    <scope>NUCLEOTIDE SEQUENCE</scope>
    <source>
        <strain evidence="1">Expedition CK06-06</strain>
    </source>
</reference>
<dbReference type="AlphaFoldDB" id="X1CG85"/>
<evidence type="ECO:0000313" key="1">
    <source>
        <dbReference type="EMBL" id="GAG95278.1"/>
    </source>
</evidence>
<protein>
    <submittedName>
        <fullName evidence="1">Uncharacterized protein</fullName>
    </submittedName>
</protein>
<proteinExistence type="predicted"/>
<gene>
    <name evidence="1" type="ORF">S01H4_36811</name>
</gene>
<sequence>MKTIKVELTGDSELLMNNPISMLDDKADVSGIKSYKIADLKKKADIKAYKLPSGELYVPAEAIKGSLIGASSFRKIGKFTAKPIVAGGVFISPQKIKLGTKKYEYDIRTGVNKQRGRIVVVRPKIPKWKITFNLEFDETLIGDDLIIKQLLED</sequence>
<feature type="non-terminal residue" evidence="1">
    <location>
        <position position="153"/>
    </location>
</feature>
<name>X1CG85_9ZZZZ</name>
<dbReference type="EMBL" id="BART01019710">
    <property type="protein sequence ID" value="GAG95278.1"/>
    <property type="molecule type" value="Genomic_DNA"/>
</dbReference>